<proteinExistence type="predicted"/>
<evidence type="ECO:0000313" key="3">
    <source>
        <dbReference type="Proteomes" id="UP001317259"/>
    </source>
</evidence>
<dbReference type="InterPro" id="IPR010982">
    <property type="entry name" value="Lambda_DNA-bd_dom_sf"/>
</dbReference>
<dbReference type="Gene3D" id="3.30.450.180">
    <property type="match status" value="1"/>
</dbReference>
<sequence length="267" mass="30871">MSGDNWSRQELARFLRSRRARVMPEQVGLPTGGGRRTKGLRREEVAVLAGLSPTWYTYLEQGRDIKPSVQVLDSLARVLDLSEDERRYIHTLVHGQVTNPQPLDGPAWSGEVMGPLVGLMNDSEYPVYATDIHCNLTAWNRACTEWYDDWAGYCPEHRNMLRWLLVSPKAKERLPDWERVTTDVVARWRSELAKWPHDEGLTARVAEFARISPLFATLWRRHDVQEHRTITRRFRHPKRGLHTLRMALLVTPDEPMIGLVIHFPVPA</sequence>
<dbReference type="SMART" id="SM00530">
    <property type="entry name" value="HTH_XRE"/>
    <property type="match status" value="1"/>
</dbReference>
<reference evidence="2 3" key="1">
    <citation type="submission" date="2022-04" db="EMBL/GenBank/DDBJ databases">
        <title>Genome draft of Actinomadura sp. ATCC 31491.</title>
        <authorList>
            <person name="Shi X."/>
            <person name="Du Y."/>
        </authorList>
    </citation>
    <scope>NUCLEOTIDE SEQUENCE [LARGE SCALE GENOMIC DNA]</scope>
    <source>
        <strain evidence="2 3">ATCC 31491</strain>
    </source>
</reference>
<dbReference type="InterPro" id="IPR041413">
    <property type="entry name" value="MLTR_LBD"/>
</dbReference>
<organism evidence="2 3">
    <name type="scientific">Actinomadura luzonensis</name>
    <dbReference type="NCBI Taxonomy" id="2805427"/>
    <lineage>
        <taxon>Bacteria</taxon>
        <taxon>Bacillati</taxon>
        <taxon>Actinomycetota</taxon>
        <taxon>Actinomycetes</taxon>
        <taxon>Streptosporangiales</taxon>
        <taxon>Thermomonosporaceae</taxon>
        <taxon>Actinomadura</taxon>
    </lineage>
</organism>
<evidence type="ECO:0000259" key="1">
    <source>
        <dbReference type="PROSITE" id="PS50943"/>
    </source>
</evidence>
<dbReference type="Proteomes" id="UP001317259">
    <property type="component" value="Unassembled WGS sequence"/>
</dbReference>
<keyword evidence="3" id="KW-1185">Reference proteome</keyword>
<evidence type="ECO:0000313" key="2">
    <source>
        <dbReference type="EMBL" id="MCK2220656.1"/>
    </source>
</evidence>
<dbReference type="PROSITE" id="PS50943">
    <property type="entry name" value="HTH_CROC1"/>
    <property type="match status" value="1"/>
</dbReference>
<dbReference type="SUPFAM" id="SSF47413">
    <property type="entry name" value="lambda repressor-like DNA-binding domains"/>
    <property type="match status" value="1"/>
</dbReference>
<dbReference type="CDD" id="cd00093">
    <property type="entry name" value="HTH_XRE"/>
    <property type="match status" value="1"/>
</dbReference>
<comment type="caution">
    <text evidence="2">The sequence shown here is derived from an EMBL/GenBank/DDBJ whole genome shotgun (WGS) entry which is preliminary data.</text>
</comment>
<dbReference type="EMBL" id="JAKRKC020000002">
    <property type="protein sequence ID" value="MCK2220656.1"/>
    <property type="molecule type" value="Genomic_DNA"/>
</dbReference>
<dbReference type="InterPro" id="IPR001387">
    <property type="entry name" value="Cro/C1-type_HTH"/>
</dbReference>
<dbReference type="Gene3D" id="1.10.260.40">
    <property type="entry name" value="lambda repressor-like DNA-binding domains"/>
    <property type="match status" value="1"/>
</dbReference>
<dbReference type="Pfam" id="PF17765">
    <property type="entry name" value="MLTR_LBD"/>
    <property type="match status" value="1"/>
</dbReference>
<dbReference type="RefSeq" id="WP_242381557.1">
    <property type="nucleotide sequence ID" value="NZ_JAKRKC020000002.1"/>
</dbReference>
<accession>A0ABT0G7T8</accession>
<dbReference type="PANTHER" id="PTHR35010">
    <property type="entry name" value="BLL4672 PROTEIN-RELATED"/>
    <property type="match status" value="1"/>
</dbReference>
<feature type="domain" description="HTH cro/C1-type" evidence="1">
    <location>
        <begin position="38"/>
        <end position="86"/>
    </location>
</feature>
<gene>
    <name evidence="2" type="ORF">MF672_043665</name>
</gene>
<protein>
    <submittedName>
        <fullName evidence="2">Helix-turn-helix transcriptional regulator</fullName>
    </submittedName>
</protein>
<dbReference type="Pfam" id="PF13560">
    <property type="entry name" value="HTH_31"/>
    <property type="match status" value="1"/>
</dbReference>
<name>A0ABT0G7T8_9ACTN</name>